<dbReference type="OrthoDB" id="63027at2"/>
<name>L0A4B0_DEIPD</name>
<dbReference type="Gene3D" id="1.10.10.10">
    <property type="entry name" value="Winged helix-like DNA-binding domain superfamily/Winged helix DNA-binding domain"/>
    <property type="match status" value="1"/>
</dbReference>
<evidence type="ECO:0000313" key="2">
    <source>
        <dbReference type="EMBL" id="AFZ68017.1"/>
    </source>
</evidence>
<dbReference type="InterPro" id="IPR009057">
    <property type="entry name" value="Homeodomain-like_sf"/>
</dbReference>
<protein>
    <submittedName>
        <fullName evidence="2">Transcriptional regulator</fullName>
    </submittedName>
</protein>
<dbReference type="PANTHER" id="PTHR30514">
    <property type="entry name" value="GLUCOKINASE"/>
    <property type="match status" value="1"/>
</dbReference>
<dbReference type="KEGG" id="dpd:Deipe_2552"/>
<gene>
    <name evidence="2" type="ordered locus">Deipe_2552</name>
</gene>
<dbReference type="AlphaFoldDB" id="L0A4B0"/>
<organism evidence="2 3">
    <name type="scientific">Deinococcus peraridilitoris (strain DSM 19664 / LMG 22246 / CIP 109416 / KR-200)</name>
    <dbReference type="NCBI Taxonomy" id="937777"/>
    <lineage>
        <taxon>Bacteria</taxon>
        <taxon>Thermotogati</taxon>
        <taxon>Deinococcota</taxon>
        <taxon>Deinococci</taxon>
        <taxon>Deinococcales</taxon>
        <taxon>Deinococcaceae</taxon>
        <taxon>Deinococcus</taxon>
    </lineage>
</organism>
<dbReference type="SUPFAM" id="SSF53697">
    <property type="entry name" value="SIS domain"/>
    <property type="match status" value="1"/>
</dbReference>
<accession>L0A4B0</accession>
<evidence type="ECO:0000313" key="3">
    <source>
        <dbReference type="Proteomes" id="UP000010467"/>
    </source>
</evidence>
<keyword evidence="3" id="KW-1185">Reference proteome</keyword>
<dbReference type="GO" id="GO:0003700">
    <property type="term" value="F:DNA-binding transcription factor activity"/>
    <property type="evidence" value="ECO:0007669"/>
    <property type="project" value="InterPro"/>
</dbReference>
<reference evidence="3" key="1">
    <citation type="submission" date="2012-03" db="EMBL/GenBank/DDBJ databases">
        <title>Complete sequence of chromosome of Deinococcus peraridilitoris DSM 19664.</title>
        <authorList>
            <person name="Lucas S."/>
            <person name="Copeland A."/>
            <person name="Lapidus A."/>
            <person name="Glavina del Rio T."/>
            <person name="Dalin E."/>
            <person name="Tice H."/>
            <person name="Bruce D."/>
            <person name="Goodwin L."/>
            <person name="Pitluck S."/>
            <person name="Peters L."/>
            <person name="Mikhailova N."/>
            <person name="Lu M."/>
            <person name="Kyrpides N."/>
            <person name="Mavromatis K."/>
            <person name="Ivanova N."/>
            <person name="Brettin T."/>
            <person name="Detter J.C."/>
            <person name="Han C."/>
            <person name="Larimer F."/>
            <person name="Land M."/>
            <person name="Hauser L."/>
            <person name="Markowitz V."/>
            <person name="Cheng J.-F."/>
            <person name="Hugenholtz P."/>
            <person name="Woyke T."/>
            <person name="Wu D."/>
            <person name="Pukall R."/>
            <person name="Steenblock K."/>
            <person name="Brambilla E."/>
            <person name="Klenk H.-P."/>
            <person name="Eisen J.A."/>
        </authorList>
    </citation>
    <scope>NUCLEOTIDE SEQUENCE [LARGE SCALE GENOMIC DNA]</scope>
    <source>
        <strain evidence="3">DSM 19664 / LMG 22246 / CIP 109416 / KR-200</strain>
    </source>
</reference>
<proteinExistence type="predicted"/>
<dbReference type="HOGENOM" id="CLU_055769_1_1_0"/>
<dbReference type="STRING" id="937777.Deipe_2552"/>
<dbReference type="PATRIC" id="fig|937777.3.peg.2560"/>
<evidence type="ECO:0000259" key="1">
    <source>
        <dbReference type="PROSITE" id="PS51071"/>
    </source>
</evidence>
<dbReference type="InterPro" id="IPR046348">
    <property type="entry name" value="SIS_dom_sf"/>
</dbReference>
<dbReference type="Gene3D" id="3.40.50.10490">
    <property type="entry name" value="Glucose-6-phosphate isomerase like protein, domain 1"/>
    <property type="match status" value="1"/>
</dbReference>
<dbReference type="SUPFAM" id="SSF46689">
    <property type="entry name" value="Homeodomain-like"/>
    <property type="match status" value="1"/>
</dbReference>
<dbReference type="GO" id="GO:0003677">
    <property type="term" value="F:DNA binding"/>
    <property type="evidence" value="ECO:0007669"/>
    <property type="project" value="InterPro"/>
</dbReference>
<sequence length="315" mass="34413">MPNTLTDRQSLTALLHAQLPTLSGAQRQLALYLLHHAEQVPFMTTTELARAAGTSQSTVTRFALRLGFESYASLIKVLSAVVLHEIRSSAPAERFQQTAKTTRFSDLLEQERANLQGLIGVLDSADFKRSVQHLARAERIVVAGFAAAASIAEHASLYLARLQANTRCVTCLDAGLLTQLVHWTERDCALLFVAPRPTNDAQLFLQLLRRQGTRVILVADPSSLMAWAPVEERLIVPVTLGPTTAIPAAMLTLASMIVDGVALEHPERTVETLQAFEDVSAAAKLFLKDTTRGEAYWEEQMKTFGNADFPPAGTP</sequence>
<dbReference type="PANTHER" id="PTHR30514:SF18">
    <property type="entry name" value="RPIR-FAMILY TRANSCRIPTIONAL REGULATOR"/>
    <property type="match status" value="1"/>
</dbReference>
<dbReference type="GO" id="GO:1901135">
    <property type="term" value="P:carbohydrate derivative metabolic process"/>
    <property type="evidence" value="ECO:0007669"/>
    <property type="project" value="InterPro"/>
</dbReference>
<dbReference type="InterPro" id="IPR000281">
    <property type="entry name" value="HTH_RpiR"/>
</dbReference>
<dbReference type="RefSeq" id="WP_015236319.1">
    <property type="nucleotide sequence ID" value="NC_019793.1"/>
</dbReference>
<feature type="domain" description="HTH rpiR-type" evidence="1">
    <location>
        <begin position="9"/>
        <end position="85"/>
    </location>
</feature>
<dbReference type="Proteomes" id="UP000010467">
    <property type="component" value="Chromosome"/>
</dbReference>
<dbReference type="GO" id="GO:0097367">
    <property type="term" value="F:carbohydrate derivative binding"/>
    <property type="evidence" value="ECO:0007669"/>
    <property type="project" value="InterPro"/>
</dbReference>
<dbReference type="eggNOG" id="COG1737">
    <property type="taxonomic scope" value="Bacteria"/>
</dbReference>
<dbReference type="PROSITE" id="PS51071">
    <property type="entry name" value="HTH_RPIR"/>
    <property type="match status" value="1"/>
</dbReference>
<dbReference type="InterPro" id="IPR036388">
    <property type="entry name" value="WH-like_DNA-bd_sf"/>
</dbReference>
<dbReference type="Pfam" id="PF01418">
    <property type="entry name" value="HTH_6"/>
    <property type="match status" value="1"/>
</dbReference>
<dbReference type="EMBL" id="CP003382">
    <property type="protein sequence ID" value="AFZ68017.1"/>
    <property type="molecule type" value="Genomic_DNA"/>
</dbReference>
<dbReference type="InterPro" id="IPR047640">
    <property type="entry name" value="RpiR-like"/>
</dbReference>